<proteinExistence type="predicted"/>
<keyword evidence="1" id="KW-1133">Transmembrane helix</keyword>
<keyword evidence="1" id="KW-0472">Membrane</keyword>
<protein>
    <submittedName>
        <fullName evidence="2">Uncharacterized protein</fullName>
    </submittedName>
</protein>
<gene>
    <name evidence="2" type="primary">ORF14778</name>
</gene>
<reference evidence="2" key="1">
    <citation type="submission" date="2014-12" db="EMBL/GenBank/DDBJ databases">
        <title>Insight into the proteome of Arion vulgaris.</title>
        <authorList>
            <person name="Aradska J."/>
            <person name="Bulat T."/>
            <person name="Smidak R."/>
            <person name="Sarate P."/>
            <person name="Gangsoo J."/>
            <person name="Sialana F."/>
            <person name="Bilban M."/>
            <person name="Lubec G."/>
        </authorList>
    </citation>
    <scope>NUCLEOTIDE SEQUENCE</scope>
    <source>
        <tissue evidence="2">Skin</tissue>
    </source>
</reference>
<sequence>MLNFFLCTTTESYAIVVDCPRDSTSYALYSCARFGVYTFVFILVFLLATVVFMLILIDG</sequence>
<dbReference type="AlphaFoldDB" id="A0A0B6Y6F8"/>
<keyword evidence="1" id="KW-0812">Transmembrane</keyword>
<dbReference type="EMBL" id="HACG01005032">
    <property type="protein sequence ID" value="CEK51897.1"/>
    <property type="molecule type" value="Transcribed_RNA"/>
</dbReference>
<feature type="transmembrane region" description="Helical" evidence="1">
    <location>
        <begin position="34"/>
        <end position="57"/>
    </location>
</feature>
<name>A0A0B6Y6F8_9EUPU</name>
<accession>A0A0B6Y6F8</accession>
<organism evidence="2">
    <name type="scientific">Arion vulgaris</name>
    <dbReference type="NCBI Taxonomy" id="1028688"/>
    <lineage>
        <taxon>Eukaryota</taxon>
        <taxon>Metazoa</taxon>
        <taxon>Spiralia</taxon>
        <taxon>Lophotrochozoa</taxon>
        <taxon>Mollusca</taxon>
        <taxon>Gastropoda</taxon>
        <taxon>Heterobranchia</taxon>
        <taxon>Euthyneura</taxon>
        <taxon>Panpulmonata</taxon>
        <taxon>Eupulmonata</taxon>
        <taxon>Stylommatophora</taxon>
        <taxon>Helicina</taxon>
        <taxon>Arionoidea</taxon>
        <taxon>Arionidae</taxon>
        <taxon>Arion</taxon>
    </lineage>
</organism>
<evidence type="ECO:0000313" key="2">
    <source>
        <dbReference type="EMBL" id="CEK51897.1"/>
    </source>
</evidence>
<evidence type="ECO:0000256" key="1">
    <source>
        <dbReference type="SAM" id="Phobius"/>
    </source>
</evidence>